<organism evidence="2 3">
    <name type="scientific">Parelaphostrongylus tenuis</name>
    <name type="common">Meningeal worm</name>
    <dbReference type="NCBI Taxonomy" id="148309"/>
    <lineage>
        <taxon>Eukaryota</taxon>
        <taxon>Metazoa</taxon>
        <taxon>Ecdysozoa</taxon>
        <taxon>Nematoda</taxon>
        <taxon>Chromadorea</taxon>
        <taxon>Rhabditida</taxon>
        <taxon>Rhabditina</taxon>
        <taxon>Rhabditomorpha</taxon>
        <taxon>Strongyloidea</taxon>
        <taxon>Metastrongylidae</taxon>
        <taxon>Parelaphostrongylus</taxon>
    </lineage>
</organism>
<keyword evidence="3" id="KW-1185">Reference proteome</keyword>
<comment type="caution">
    <text evidence="2">The sequence shown here is derived from an EMBL/GenBank/DDBJ whole genome shotgun (WGS) entry which is preliminary data.</text>
</comment>
<name>A0AAD5QK90_PARTN</name>
<sequence length="65" mass="6994">MVTKGIFGHAMTRGGISGCIKSVQVPRRRSGISTSNPEIWEARSSVGAASNHEPRVRHGTHLTII</sequence>
<feature type="region of interest" description="Disordered" evidence="1">
    <location>
        <begin position="45"/>
        <end position="65"/>
    </location>
</feature>
<protein>
    <submittedName>
        <fullName evidence="2">Uncharacterized protein</fullName>
    </submittedName>
</protein>
<dbReference type="Proteomes" id="UP001196413">
    <property type="component" value="Unassembled WGS sequence"/>
</dbReference>
<feature type="compositionally biased region" description="Basic residues" evidence="1">
    <location>
        <begin position="55"/>
        <end position="65"/>
    </location>
</feature>
<proteinExistence type="predicted"/>
<reference evidence="2" key="1">
    <citation type="submission" date="2021-06" db="EMBL/GenBank/DDBJ databases">
        <title>Parelaphostrongylus tenuis whole genome reference sequence.</title>
        <authorList>
            <person name="Garwood T.J."/>
            <person name="Larsen P.A."/>
            <person name="Fountain-Jones N.M."/>
            <person name="Garbe J.R."/>
            <person name="Macchietto M.G."/>
            <person name="Kania S.A."/>
            <person name="Gerhold R.W."/>
            <person name="Richards J.E."/>
            <person name="Wolf T.M."/>
        </authorList>
    </citation>
    <scope>NUCLEOTIDE SEQUENCE</scope>
    <source>
        <strain evidence="2">MNPRO001-30</strain>
        <tissue evidence="2">Meninges</tissue>
    </source>
</reference>
<dbReference type="AlphaFoldDB" id="A0AAD5QK90"/>
<evidence type="ECO:0000313" key="3">
    <source>
        <dbReference type="Proteomes" id="UP001196413"/>
    </source>
</evidence>
<evidence type="ECO:0000313" key="2">
    <source>
        <dbReference type="EMBL" id="KAJ1351685.1"/>
    </source>
</evidence>
<evidence type="ECO:0000256" key="1">
    <source>
        <dbReference type="SAM" id="MobiDB-lite"/>
    </source>
</evidence>
<dbReference type="EMBL" id="JAHQIW010001196">
    <property type="protein sequence ID" value="KAJ1351685.1"/>
    <property type="molecule type" value="Genomic_DNA"/>
</dbReference>
<gene>
    <name evidence="2" type="ORF">KIN20_007799</name>
</gene>
<accession>A0AAD5QK90</accession>